<evidence type="ECO:0000259" key="3">
    <source>
        <dbReference type="Pfam" id="PF12773"/>
    </source>
</evidence>
<organism evidence="4 5">
    <name type="scientific">Phoenicibacter congonensis</name>
    <dbReference type="NCBI Taxonomy" id="1944646"/>
    <lineage>
        <taxon>Bacteria</taxon>
        <taxon>Bacillati</taxon>
        <taxon>Actinomycetota</taxon>
        <taxon>Coriobacteriia</taxon>
        <taxon>Eggerthellales</taxon>
        <taxon>Eggerthellaceae</taxon>
        <taxon>Phoenicibacter</taxon>
    </lineage>
</organism>
<keyword evidence="2" id="KW-0472">Membrane</keyword>
<feature type="compositionally biased region" description="Low complexity" evidence="1">
    <location>
        <begin position="162"/>
        <end position="179"/>
    </location>
</feature>
<evidence type="ECO:0000256" key="2">
    <source>
        <dbReference type="SAM" id="Phobius"/>
    </source>
</evidence>
<keyword evidence="2" id="KW-1133">Transmembrane helix</keyword>
<protein>
    <submittedName>
        <fullName evidence="4">Zinc ribbon domain-containing protein</fullName>
    </submittedName>
</protein>
<proteinExistence type="predicted"/>
<sequence length="185" mass="20531">MSELVKQIWTPQMQMAFTIVILLIVCLYALSIVWIARDARLRGTSPVKWMIIGLVPGAGIVAYLLLRPPMLAMDRDEQELEVALKQRQLMKYGECANCGYPVKDTYVICPNCQTQLRNLCGNCGKPLEPAWPVCPYCAMPVAGRASAQNAQAHRPARRRSAQPRQSQAQAQAAQTRTTSETTGIN</sequence>
<gene>
    <name evidence="4" type="ORF">Q3982_01450</name>
</gene>
<evidence type="ECO:0000313" key="5">
    <source>
        <dbReference type="Proteomes" id="UP001168575"/>
    </source>
</evidence>
<dbReference type="AlphaFoldDB" id="A0AA43RHJ9"/>
<dbReference type="Proteomes" id="UP001168575">
    <property type="component" value="Unassembled WGS sequence"/>
</dbReference>
<dbReference type="EMBL" id="JAUMVS010000011">
    <property type="protein sequence ID" value="MDO4841328.1"/>
    <property type="molecule type" value="Genomic_DNA"/>
</dbReference>
<feature type="transmembrane region" description="Helical" evidence="2">
    <location>
        <begin position="47"/>
        <end position="66"/>
    </location>
</feature>
<feature type="region of interest" description="Disordered" evidence="1">
    <location>
        <begin position="148"/>
        <end position="185"/>
    </location>
</feature>
<accession>A0AA43RHJ9</accession>
<dbReference type="Pfam" id="PF12773">
    <property type="entry name" value="DZR"/>
    <property type="match status" value="1"/>
</dbReference>
<feature type="domain" description="DZANK-type" evidence="3">
    <location>
        <begin position="95"/>
        <end position="137"/>
    </location>
</feature>
<keyword evidence="5" id="KW-1185">Reference proteome</keyword>
<name>A0AA43RHJ9_9ACTN</name>
<evidence type="ECO:0000256" key="1">
    <source>
        <dbReference type="SAM" id="MobiDB-lite"/>
    </source>
</evidence>
<reference evidence="4" key="1">
    <citation type="submission" date="2023-07" db="EMBL/GenBank/DDBJ databases">
        <title>Between Cages and Wild: Unraveling the Impact of Captivity on Animal Microbiomes and Antimicrobial Resistance.</title>
        <authorList>
            <person name="Schmartz G.P."/>
            <person name="Rehner J."/>
            <person name="Schuff M.J."/>
            <person name="Becker S.L."/>
            <person name="Kravczyk M."/>
            <person name="Gurevich A."/>
            <person name="Francke R."/>
            <person name="Mueller R."/>
            <person name="Keller V."/>
            <person name="Keller A."/>
        </authorList>
    </citation>
    <scope>NUCLEOTIDE SEQUENCE</scope>
    <source>
        <strain evidence="4">S12M_St_49</strain>
    </source>
</reference>
<evidence type="ECO:0000313" key="4">
    <source>
        <dbReference type="EMBL" id="MDO4841328.1"/>
    </source>
</evidence>
<dbReference type="InterPro" id="IPR025874">
    <property type="entry name" value="DZR"/>
</dbReference>
<keyword evidence="2" id="KW-0812">Transmembrane</keyword>
<comment type="caution">
    <text evidence="4">The sequence shown here is derived from an EMBL/GenBank/DDBJ whole genome shotgun (WGS) entry which is preliminary data.</text>
</comment>
<feature type="transmembrane region" description="Helical" evidence="2">
    <location>
        <begin position="15"/>
        <end position="35"/>
    </location>
</feature>